<dbReference type="OrthoDB" id="5389672at2"/>
<keyword evidence="3" id="KW-1185">Reference proteome</keyword>
<evidence type="ECO:0000313" key="3">
    <source>
        <dbReference type="Proteomes" id="UP000317155"/>
    </source>
</evidence>
<organism evidence="2 3">
    <name type="scientific">Trichloromonas acetexigens</name>
    <dbReference type="NCBI Taxonomy" id="38815"/>
    <lineage>
        <taxon>Bacteria</taxon>
        <taxon>Pseudomonadati</taxon>
        <taxon>Thermodesulfobacteriota</taxon>
        <taxon>Desulfuromonadia</taxon>
        <taxon>Desulfuromonadales</taxon>
        <taxon>Trichloromonadaceae</taxon>
        <taxon>Trichloromonas</taxon>
    </lineage>
</organism>
<proteinExistence type="predicted"/>
<gene>
    <name evidence="2" type="ORF">FL622_01700</name>
</gene>
<evidence type="ECO:0000256" key="1">
    <source>
        <dbReference type="SAM" id="SignalP"/>
    </source>
</evidence>
<dbReference type="Proteomes" id="UP000317155">
    <property type="component" value="Unassembled WGS sequence"/>
</dbReference>
<name>A0A550JL54_9BACT</name>
<protein>
    <submittedName>
        <fullName evidence="2">MtrB/PioB family outer membrane beta-barrel protein</fullName>
    </submittedName>
</protein>
<accession>A0A550JL54</accession>
<sequence length="680" mass="77226">MKIIRSTFFLTWSLLLCCLAGQPTLAVEAATSDPTLRSSRISLGYRAVDVQDQAGRAAQYTLFDSGATVATEIKYLNPSLRFMIEGEYLNDSDYLLETDLDYRGLVRLHASTEKLYHHLDYISYDRPDAVGTTLSEEGLEQVEILFSDRSPGETAGLEVGIDKVNLRTKLPVYPVHLNLGYWRLQRSGHKQLRYLNEDCTACHLESKRQQVDRVTEEVTLGLDAHVGYVNVAVEQVFREFRNRESVPFDSFGAIGEDGDNYRAAGDYQHDATPDSRLTATTLKVSTSPSGGFNAAAGYTIGKKENLSRLADVSSADAETDFHKASADLTLTPRPEFTLNFRYRMLDQESSSAAQLLVGGLLGADSVTTRQNMDLTRASYFGKLSWRPVRPLTLMVEFEHRDLHRDRTGEFYDSTNPYYDPLWELPEDERINRFRVSLIARPLGTPRLKVNSWYELQTSDAPAYGASLEERHRFYAGVAWNPTDRFGATANFRLTDGRNSNFDRAGWNRSLDRRQQQEDVTAGFWAQLTDSVSTNLYYGFLRSDLRQDLTYGFGAEDDNSLFDSDVDYRQRVHTLTFSTSWQLRERLRTLFEARYIRSRSYFNPGFLPENLPNVGPVDASDLRSLSELEIVQMGLGLGLEWTLAKGWNCSARFSHDDYEDRNNSHFDGAAQLYMLSVARSW</sequence>
<dbReference type="AlphaFoldDB" id="A0A550JL54"/>
<dbReference type="SUPFAM" id="SSF56935">
    <property type="entry name" value="Porins"/>
    <property type="match status" value="2"/>
</dbReference>
<keyword evidence="1" id="KW-0732">Signal</keyword>
<dbReference type="EMBL" id="VJVV01000001">
    <property type="protein sequence ID" value="TRO83920.1"/>
    <property type="molecule type" value="Genomic_DNA"/>
</dbReference>
<comment type="caution">
    <text evidence="2">The sequence shown here is derived from an EMBL/GenBank/DDBJ whole genome shotgun (WGS) entry which is preliminary data.</text>
</comment>
<feature type="chain" id="PRO_5021813379" evidence="1">
    <location>
        <begin position="30"/>
        <end position="680"/>
    </location>
</feature>
<dbReference type="RefSeq" id="WP_092052818.1">
    <property type="nucleotide sequence ID" value="NZ_FOJJ01000001.1"/>
</dbReference>
<feature type="signal peptide" evidence="1">
    <location>
        <begin position="1"/>
        <end position="29"/>
    </location>
</feature>
<reference evidence="2 3" key="1">
    <citation type="submission" date="2019-07" db="EMBL/GenBank/DDBJ databases">
        <title>Insights of Desulfuromonas acetexigens electromicrobiology.</title>
        <authorList>
            <person name="Katuri K."/>
            <person name="Sapireddy V."/>
            <person name="Shaw D.R."/>
            <person name="Saikaly P."/>
        </authorList>
    </citation>
    <scope>NUCLEOTIDE SEQUENCE [LARGE SCALE GENOMIC DNA]</scope>
    <source>
        <strain evidence="2 3">2873</strain>
    </source>
</reference>
<evidence type="ECO:0000313" key="2">
    <source>
        <dbReference type="EMBL" id="TRO83920.1"/>
    </source>
</evidence>